<dbReference type="Pfam" id="PF16156">
    <property type="entry name" value="DUF4864"/>
    <property type="match status" value="1"/>
</dbReference>
<dbReference type="InterPro" id="IPR032347">
    <property type="entry name" value="DUF4864"/>
</dbReference>
<accession>A0A0P1IRU1</accession>
<dbReference type="EMBL" id="CYUE01000020">
    <property type="protein sequence ID" value="CUK26310.1"/>
    <property type="molecule type" value="Genomic_DNA"/>
</dbReference>
<gene>
    <name evidence="1" type="ORF">TA5114_02119</name>
</gene>
<dbReference type="Proteomes" id="UP000051184">
    <property type="component" value="Unassembled WGS sequence"/>
</dbReference>
<evidence type="ECO:0008006" key="3">
    <source>
        <dbReference type="Google" id="ProtNLM"/>
    </source>
</evidence>
<dbReference type="OrthoDB" id="9130422at2"/>
<dbReference type="STRING" id="1715691.TA5113_00947"/>
<proteinExistence type="predicted"/>
<dbReference type="AlphaFoldDB" id="A0A0P1IRU1"/>
<name>A0A0P1IRU1_9RHOB</name>
<protein>
    <recommendedName>
        <fullName evidence="3">DUF4864 domain-containing protein</fullName>
    </recommendedName>
</protein>
<evidence type="ECO:0000313" key="1">
    <source>
        <dbReference type="EMBL" id="CUK26310.1"/>
    </source>
</evidence>
<sequence>MRIILTTAFIWVATLVHGQQDGIRATIDAQIEAFGRGDFSQAFTYASPSIQMFFGTPERFETMVRSGYPMVVGPDAVQYFELKEMRGAYWQKVLFRDGSGATHLLEYQMIQVDGEWRINGVRPVPLGPSA</sequence>
<keyword evidence="2" id="KW-1185">Reference proteome</keyword>
<evidence type="ECO:0000313" key="2">
    <source>
        <dbReference type="Proteomes" id="UP000051184"/>
    </source>
</evidence>
<reference evidence="2" key="1">
    <citation type="submission" date="2015-09" db="EMBL/GenBank/DDBJ databases">
        <authorList>
            <person name="Rodrigo-Torres Lidia"/>
            <person name="Arahal R.David."/>
        </authorList>
    </citation>
    <scope>NUCLEOTIDE SEQUENCE [LARGE SCALE GENOMIC DNA]</scope>
    <source>
        <strain evidence="2">CECT 5114</strain>
    </source>
</reference>
<organism evidence="1 2">
    <name type="scientific">Cognatishimia activa</name>
    <dbReference type="NCBI Taxonomy" id="1715691"/>
    <lineage>
        <taxon>Bacteria</taxon>
        <taxon>Pseudomonadati</taxon>
        <taxon>Pseudomonadota</taxon>
        <taxon>Alphaproteobacteria</taxon>
        <taxon>Rhodobacterales</taxon>
        <taxon>Paracoccaceae</taxon>
        <taxon>Cognatishimia</taxon>
    </lineage>
</organism>
<dbReference type="RefSeq" id="WP_058315214.1">
    <property type="nucleotide sequence ID" value="NZ_CYTO01000009.1"/>
</dbReference>